<organism evidence="1">
    <name type="scientific">marine metagenome</name>
    <dbReference type="NCBI Taxonomy" id="408172"/>
    <lineage>
        <taxon>unclassified sequences</taxon>
        <taxon>metagenomes</taxon>
        <taxon>ecological metagenomes</taxon>
    </lineage>
</organism>
<dbReference type="AlphaFoldDB" id="A0A382JWY1"/>
<sequence>GVVLKLIQVKDIGGMDELDQGDQMVELVKRSIIRIFDEENVYEASETSDSDLNDFIENLSFGQLELLGGFFDSVPKLKKEIEFKCNLCESVQTRMLEGLQSFF</sequence>
<reference evidence="1" key="1">
    <citation type="submission" date="2018-05" db="EMBL/GenBank/DDBJ databases">
        <authorList>
            <person name="Lanie J.A."/>
            <person name="Ng W.-L."/>
            <person name="Kazmierczak K.M."/>
            <person name="Andrzejewski T.M."/>
            <person name="Davidsen T.M."/>
            <person name="Wayne K.J."/>
            <person name="Tettelin H."/>
            <person name="Glass J.I."/>
            <person name="Rusch D."/>
            <person name="Podicherti R."/>
            <person name="Tsui H.-C.T."/>
            <person name="Winkler M.E."/>
        </authorList>
    </citation>
    <scope>NUCLEOTIDE SEQUENCE</scope>
</reference>
<dbReference type="EMBL" id="UINC01076363">
    <property type="protein sequence ID" value="SVC15457.1"/>
    <property type="molecule type" value="Genomic_DNA"/>
</dbReference>
<feature type="non-terminal residue" evidence="1">
    <location>
        <position position="1"/>
    </location>
</feature>
<dbReference type="InterPro" id="IPR024364">
    <property type="entry name" value="Baseplate_phage_T4-like"/>
</dbReference>
<proteinExistence type="predicted"/>
<evidence type="ECO:0000313" key="1">
    <source>
        <dbReference type="EMBL" id="SVC15457.1"/>
    </source>
</evidence>
<accession>A0A382JWY1</accession>
<name>A0A382JWY1_9ZZZZ</name>
<gene>
    <name evidence="1" type="ORF">METZ01_LOCUS268311</name>
</gene>
<protein>
    <submittedName>
        <fullName evidence="1">Uncharacterized protein</fullName>
    </submittedName>
</protein>
<dbReference type="Pfam" id="PF12322">
    <property type="entry name" value="T4_baseplate"/>
    <property type="match status" value="1"/>
</dbReference>